<keyword evidence="2" id="KW-1185">Reference proteome</keyword>
<dbReference type="EMBL" id="QNUE01000022">
    <property type="protein sequence ID" value="REC64878.1"/>
    <property type="molecule type" value="Genomic_DNA"/>
</dbReference>
<dbReference type="AlphaFoldDB" id="A0A3D9CGK8"/>
<dbReference type="Pfam" id="PF22752">
    <property type="entry name" value="DUF488-N3i"/>
    <property type="match status" value="1"/>
</dbReference>
<dbReference type="PANTHER" id="PTHR36849">
    <property type="entry name" value="CYTOPLASMIC PROTEIN-RELATED"/>
    <property type="match status" value="1"/>
</dbReference>
<dbReference type="OrthoDB" id="9790745at2"/>
<dbReference type="Proteomes" id="UP000256769">
    <property type="component" value="Unassembled WGS sequence"/>
</dbReference>
<dbReference type="RefSeq" id="WP_115963722.1">
    <property type="nucleotide sequence ID" value="NZ_CBCRVL010000031.1"/>
</dbReference>
<protein>
    <submittedName>
        <fullName evidence="1">DUF488 domain-containing protein</fullName>
    </submittedName>
</protein>
<name>A0A3D9CGK8_9FLAO</name>
<organism evidence="1 2">
    <name type="scientific">Chryseobacterium flavum</name>
    <dbReference type="NCBI Taxonomy" id="415851"/>
    <lineage>
        <taxon>Bacteria</taxon>
        <taxon>Pseudomonadati</taxon>
        <taxon>Bacteroidota</taxon>
        <taxon>Flavobacteriia</taxon>
        <taxon>Flavobacteriales</taxon>
        <taxon>Weeksellaceae</taxon>
        <taxon>Chryseobacterium group</taxon>
        <taxon>Chryseobacterium</taxon>
    </lineage>
</organism>
<gene>
    <name evidence="1" type="ORF">DRF59_18555</name>
</gene>
<evidence type="ECO:0000313" key="2">
    <source>
        <dbReference type="Proteomes" id="UP000256769"/>
    </source>
</evidence>
<reference evidence="1 2" key="1">
    <citation type="journal article" date="2007" name="Int. J. Syst. Evol. Microbiol.">
        <title>Chryseobacterium flavum sp. nov., isolated from polluted soil.</title>
        <authorList>
            <person name="Zhou Y."/>
            <person name="Dong J."/>
            <person name="Wang X."/>
            <person name="Huang X."/>
            <person name="Zhang K.Y."/>
            <person name="Zhang Y.Q."/>
            <person name="Guo Y.F."/>
            <person name="Lai R."/>
            <person name="Li W.J."/>
        </authorList>
    </citation>
    <scope>NUCLEOTIDE SEQUENCE [LARGE SCALE GENOMIC DNA]</scope>
    <source>
        <strain evidence="1 2">KCTC 12877</strain>
    </source>
</reference>
<dbReference type="PANTHER" id="PTHR36849:SF1">
    <property type="entry name" value="CYTOPLASMIC PROTEIN"/>
    <property type="match status" value="1"/>
</dbReference>
<evidence type="ECO:0000313" key="1">
    <source>
        <dbReference type="EMBL" id="REC64878.1"/>
    </source>
</evidence>
<comment type="caution">
    <text evidence="1">The sequence shown here is derived from an EMBL/GenBank/DDBJ whole genome shotgun (WGS) entry which is preliminary data.</text>
</comment>
<dbReference type="InterPro" id="IPR052552">
    <property type="entry name" value="YeaO-like"/>
</dbReference>
<proteinExistence type="predicted"/>
<accession>A0A3D9CGK8</accession>
<sequence>MSEIALKRVYESPSPDDGYRVLVDRLWPRGLSKEHADINEWNKELAPSAELRKWFHHDPRLWDEFSEKYMEELQDASPGKDFLKRLKDQEKITLVYAAKDEEHCHPVILKKYLESLM</sequence>